<dbReference type="Pfam" id="PF02355">
    <property type="entry name" value="SecD_SecF_C"/>
    <property type="match status" value="2"/>
</dbReference>
<comment type="subunit">
    <text evidence="9">Forms a complex with SecF. Part of the essential Sec protein translocation apparatus which comprises SecA, SecYEG and auxiliary proteins SecDF. Other proteins may also be involved.</text>
</comment>
<feature type="domain" description="SecDF P1 head subdomain" evidence="13">
    <location>
        <begin position="305"/>
        <end position="404"/>
    </location>
</feature>
<dbReference type="InterPro" id="IPR005791">
    <property type="entry name" value="SecD"/>
</dbReference>
<sequence>MQRNFLRGLLICLVPCLLAGVYAFQPDKYRLGIDLAGGTILVYEVNLERTRELSQAAKAEGGPAAAKTDAPGLSSEDMTKLAHQIKRRIDPADLKNVTVRPLGNSRVEIILPTGGATSGSRANLSAEDIEEIKRLVSQMGVLEFRILANDHDDSAGIIAARGLIESASPEVRGDWAVRGTPPPPPEGEFDVKAESDKAHKVRYLWTELGPEERESLNLNNAAEGNSKLWTDMSKARAEGKTYLHTGGNEGKTYSMLLYSREVKNPAALEQEAADKAKLEAEGKGAEFNPKKYEYYLLTRVSPIDNVKVEGDVSLSAFSETDQKFNPAVGFRFNGAGGQAFGRMTERNKPQGNNIRSLAIVLDQKVVSAPTLNAVITTQGQISGRFDKKSVDRLVMILRNGALNAQLREKPVSENTIGPTLGADTIKKGTMAVGLSFLTVMVFMVIYYRFAGTVACVALLANLLLTLGFMVSVNAAFTLAGLAGVVLMLGMAVDANVLIYERLREERGKGANLATAIRNGYERAFPTIIDTHMASIFTAIVLYVFGNENLKGFAISLTVGLIISLFTSLYMTRLIFDFWLHKRWVTELRMMRLFERPNFDPMKYRFIFFTVTSALTVAGLALFLARGDQGLNVDFRGGTVYAGKLKDGEERALSNVGGQQGFRELLTDPANVQAKLAVKDVRWENKPAAGGDINALGVYIFDIVYGDGAKTTVALTEKPKGATAEDMEKDVRERASHLPDVSVEQMFLSGDNFADGRSRYFTVRTTERQKELVQASIDRLLRDEKGQALVASPDMLVPVVTGPVVDLRFDVPTSPSRIKDLLEQRFRAENLTDPAGFTFDLKGVGDAEDGRFRTMRLDVSKNTNFASLKGRAAVGAATGAAGAAVAGGPATVVSATAVDAKQAESEAASLVRMLTVVETALETRPEPERLEVFDSQLATETRSKAFYAILASWAAILLYLWFRFGNWTFGAAAVLCLIHDLCFTLGIIAACHYVHDTALGRLLGLEDFKIDLPAVAALLTLVGYSVNDTIVVFDRIREVRGKNPKLTPQIINDSVNQTLSRTVLASLTVFLVVGVLYVFGGEGVHLFSFVMVIGVMVGTYSSIFVAAPLLLIFGEGHHELAPEEVVEKTDDGKPKEEEVVEG</sequence>
<dbReference type="OrthoDB" id="9805019at2"/>
<dbReference type="SUPFAM" id="SSF82866">
    <property type="entry name" value="Multidrug efflux transporter AcrB transmembrane domain"/>
    <property type="match status" value="2"/>
</dbReference>
<proteinExistence type="inferred from homology"/>
<feature type="transmembrane region" description="Helical" evidence="9">
    <location>
        <begin position="1085"/>
        <end position="1112"/>
    </location>
</feature>
<accession>A0A517XU87</accession>
<keyword evidence="5 9" id="KW-0653">Protein transport</keyword>
<dbReference type="NCBIfam" id="TIGR00966">
    <property type="entry name" value="transloc_SecF"/>
    <property type="match status" value="1"/>
</dbReference>
<organism evidence="14 15">
    <name type="scientific">Urbifossiella limnaea</name>
    <dbReference type="NCBI Taxonomy" id="2528023"/>
    <lineage>
        <taxon>Bacteria</taxon>
        <taxon>Pseudomonadati</taxon>
        <taxon>Planctomycetota</taxon>
        <taxon>Planctomycetia</taxon>
        <taxon>Gemmatales</taxon>
        <taxon>Gemmataceae</taxon>
        <taxon>Urbifossiella</taxon>
    </lineage>
</organism>
<comment type="caution">
    <text evidence="9">Lacks conserved residue(s) required for the propagation of feature annotation.</text>
</comment>
<gene>
    <name evidence="9" type="primary">secD</name>
    <name evidence="10" type="synonym">secF</name>
    <name evidence="14" type="ORF">ETAA1_30350</name>
</gene>
<evidence type="ECO:0000256" key="1">
    <source>
        <dbReference type="ARBA" id="ARBA00004651"/>
    </source>
</evidence>
<dbReference type="Proteomes" id="UP000319576">
    <property type="component" value="Chromosome"/>
</dbReference>
<feature type="transmembrane region" description="Helical" evidence="9">
    <location>
        <begin position="1061"/>
        <end position="1079"/>
    </location>
</feature>
<name>A0A517XU87_9BACT</name>
<evidence type="ECO:0000256" key="8">
    <source>
        <dbReference type="ARBA" id="ARBA00023136"/>
    </source>
</evidence>
<feature type="transmembrane region" description="Helical" evidence="9">
    <location>
        <begin position="605"/>
        <end position="624"/>
    </location>
</feature>
<feature type="region of interest" description="Disordered" evidence="11">
    <location>
        <begin position="54"/>
        <end position="76"/>
    </location>
</feature>
<dbReference type="KEGG" id="uli:ETAA1_30350"/>
<dbReference type="EMBL" id="CP036273">
    <property type="protein sequence ID" value="QDU21071.1"/>
    <property type="molecule type" value="Genomic_DNA"/>
</dbReference>
<evidence type="ECO:0000259" key="13">
    <source>
        <dbReference type="Pfam" id="PF22599"/>
    </source>
</evidence>
<evidence type="ECO:0000256" key="3">
    <source>
        <dbReference type="ARBA" id="ARBA00022475"/>
    </source>
</evidence>
<dbReference type="InterPro" id="IPR054384">
    <property type="entry name" value="SecDF_P1_head"/>
</dbReference>
<keyword evidence="6 9" id="KW-1133">Transmembrane helix</keyword>
<dbReference type="Gene3D" id="3.30.70.3220">
    <property type="match status" value="1"/>
</dbReference>
<comment type="function">
    <text evidence="9">Part of the Sec protein translocase complex. Interacts with the SecYEG preprotein conducting channel. SecDF uses the proton motive force (PMF) to complete protein translocation after the ATP-dependent function of SecA.</text>
</comment>
<evidence type="ECO:0000256" key="6">
    <source>
        <dbReference type="ARBA" id="ARBA00022989"/>
    </source>
</evidence>
<dbReference type="Pfam" id="PF07549">
    <property type="entry name" value="Sec_GG"/>
    <property type="match status" value="1"/>
</dbReference>
<protein>
    <recommendedName>
        <fullName evidence="9 10">Multifunctional fusion protein</fullName>
    </recommendedName>
    <domain>
        <recommendedName>
            <fullName evidence="9">Protein translocase subunit SecD</fullName>
        </recommendedName>
    </domain>
    <domain>
        <recommendedName>
            <fullName evidence="10">Protein-export membrane protein SecF</fullName>
        </recommendedName>
    </domain>
</protein>
<comment type="subcellular location">
    <subcellularLocation>
        <location evidence="1 9">Cell membrane</location>
        <topology evidence="1 9">Multi-pass membrane protein</topology>
    </subcellularLocation>
</comment>
<dbReference type="InterPro" id="IPR022646">
    <property type="entry name" value="SecD/SecF_CS"/>
</dbReference>
<feature type="transmembrane region" description="Helical" evidence="9">
    <location>
        <begin position="1014"/>
        <end position="1032"/>
    </location>
</feature>
<feature type="transmembrane region" description="Helical" evidence="9">
    <location>
        <begin position="944"/>
        <end position="961"/>
    </location>
</feature>
<keyword evidence="3 9" id="KW-1003">Cell membrane</keyword>
<reference evidence="14 15" key="1">
    <citation type="submission" date="2019-02" db="EMBL/GenBank/DDBJ databases">
        <title>Deep-cultivation of Planctomycetes and their phenomic and genomic characterization uncovers novel biology.</title>
        <authorList>
            <person name="Wiegand S."/>
            <person name="Jogler M."/>
            <person name="Boedeker C."/>
            <person name="Pinto D."/>
            <person name="Vollmers J."/>
            <person name="Rivas-Marin E."/>
            <person name="Kohn T."/>
            <person name="Peeters S.H."/>
            <person name="Heuer A."/>
            <person name="Rast P."/>
            <person name="Oberbeckmann S."/>
            <person name="Bunk B."/>
            <person name="Jeske O."/>
            <person name="Meyerdierks A."/>
            <person name="Storesund J.E."/>
            <person name="Kallscheuer N."/>
            <person name="Luecker S."/>
            <person name="Lage O.M."/>
            <person name="Pohl T."/>
            <person name="Merkel B.J."/>
            <person name="Hornburger P."/>
            <person name="Mueller R.-W."/>
            <person name="Bruemmer F."/>
            <person name="Labrenz M."/>
            <person name="Spormann A.M."/>
            <person name="Op den Camp H."/>
            <person name="Overmann J."/>
            <person name="Amann R."/>
            <person name="Jetten M.S.M."/>
            <person name="Mascher T."/>
            <person name="Medema M.H."/>
            <person name="Devos D.P."/>
            <person name="Kaster A.-K."/>
            <person name="Ovreas L."/>
            <person name="Rohde M."/>
            <person name="Galperin M.Y."/>
            <person name="Jogler C."/>
        </authorList>
    </citation>
    <scope>NUCLEOTIDE SEQUENCE [LARGE SCALE GENOMIC DNA]</scope>
    <source>
        <strain evidence="14 15">ETA_A1</strain>
    </source>
</reference>
<dbReference type="NCBIfam" id="TIGR00916">
    <property type="entry name" value="2A0604s01"/>
    <property type="match status" value="1"/>
</dbReference>
<feature type="region of interest" description="Disordered" evidence="11">
    <location>
        <begin position="1122"/>
        <end position="1141"/>
    </location>
</feature>
<dbReference type="InterPro" id="IPR055344">
    <property type="entry name" value="SecD_SecF_C_bact"/>
</dbReference>
<evidence type="ECO:0000259" key="12">
    <source>
        <dbReference type="Pfam" id="PF02355"/>
    </source>
</evidence>
<dbReference type="AlphaFoldDB" id="A0A517XU87"/>
<feature type="transmembrane region" description="Helical" evidence="9">
    <location>
        <begin position="453"/>
        <end position="472"/>
    </location>
</feature>
<feature type="compositionally biased region" description="Low complexity" evidence="11">
    <location>
        <begin position="56"/>
        <end position="67"/>
    </location>
</feature>
<evidence type="ECO:0000256" key="4">
    <source>
        <dbReference type="ARBA" id="ARBA00022692"/>
    </source>
</evidence>
<evidence type="ECO:0000256" key="9">
    <source>
        <dbReference type="HAMAP-Rule" id="MF_01463"/>
    </source>
</evidence>
<comment type="similarity">
    <text evidence="10">Belongs to the SecD/SecF family. SecF subfamily.</text>
</comment>
<dbReference type="NCBIfam" id="TIGR01129">
    <property type="entry name" value="secD"/>
    <property type="match status" value="1"/>
</dbReference>
<keyword evidence="2 9" id="KW-0813">Transport</keyword>
<dbReference type="GO" id="GO:0005886">
    <property type="term" value="C:plasma membrane"/>
    <property type="evidence" value="ECO:0007669"/>
    <property type="project" value="UniProtKB-SubCell"/>
</dbReference>
<evidence type="ECO:0000256" key="11">
    <source>
        <dbReference type="SAM" id="MobiDB-lite"/>
    </source>
</evidence>
<evidence type="ECO:0000256" key="10">
    <source>
        <dbReference type="HAMAP-Rule" id="MF_01464"/>
    </source>
</evidence>
<dbReference type="InterPro" id="IPR022813">
    <property type="entry name" value="SecD/SecF_arch_bac"/>
</dbReference>
<keyword evidence="8 9" id="KW-0472">Membrane</keyword>
<keyword evidence="4 9" id="KW-0812">Transmembrane</keyword>
<evidence type="ECO:0000313" key="15">
    <source>
        <dbReference type="Proteomes" id="UP000319576"/>
    </source>
</evidence>
<keyword evidence="15" id="KW-1185">Reference proteome</keyword>
<dbReference type="GO" id="GO:0065002">
    <property type="term" value="P:intracellular protein transmembrane transport"/>
    <property type="evidence" value="ECO:0007669"/>
    <property type="project" value="UniProtKB-UniRule"/>
</dbReference>
<dbReference type="InterPro" id="IPR005665">
    <property type="entry name" value="SecF_bac"/>
</dbReference>
<dbReference type="HAMAP" id="MF_01464_B">
    <property type="entry name" value="SecF_B"/>
    <property type="match status" value="1"/>
</dbReference>
<evidence type="ECO:0000313" key="14">
    <source>
        <dbReference type="EMBL" id="QDU21071.1"/>
    </source>
</evidence>
<feature type="domain" description="Protein export membrane protein SecD/SecF C-terminal" evidence="12">
    <location>
        <begin position="410"/>
        <end position="578"/>
    </location>
</feature>
<feature type="transmembrane region" description="Helical" evidence="9">
    <location>
        <begin position="551"/>
        <end position="575"/>
    </location>
</feature>
<feature type="transmembrane region" description="Helical" evidence="9">
    <location>
        <begin position="428"/>
        <end position="446"/>
    </location>
</feature>
<dbReference type="GO" id="GO:0043952">
    <property type="term" value="P:protein transport by the Sec complex"/>
    <property type="evidence" value="ECO:0007669"/>
    <property type="project" value="UniProtKB-UniRule"/>
</dbReference>
<feature type="domain" description="Protein export membrane protein SecD/SecF C-terminal" evidence="12">
    <location>
        <begin position="925"/>
        <end position="1113"/>
    </location>
</feature>
<dbReference type="HAMAP" id="MF_01463_B">
    <property type="entry name" value="SecD_B"/>
    <property type="match status" value="1"/>
</dbReference>
<dbReference type="GO" id="GO:0006605">
    <property type="term" value="P:protein targeting"/>
    <property type="evidence" value="ECO:0007669"/>
    <property type="project" value="UniProtKB-UniRule"/>
</dbReference>
<evidence type="ECO:0000256" key="5">
    <source>
        <dbReference type="ARBA" id="ARBA00022927"/>
    </source>
</evidence>
<feature type="transmembrane region" description="Helical" evidence="9">
    <location>
        <begin position="526"/>
        <end position="545"/>
    </location>
</feature>
<dbReference type="RefSeq" id="WP_145239712.1">
    <property type="nucleotide sequence ID" value="NZ_CP036273.1"/>
</dbReference>
<dbReference type="PANTHER" id="PTHR30081">
    <property type="entry name" value="PROTEIN-EXPORT MEMBRANE PROTEIN SEC"/>
    <property type="match status" value="1"/>
</dbReference>
<dbReference type="InterPro" id="IPR022645">
    <property type="entry name" value="SecD/SecF_bac"/>
</dbReference>
<evidence type="ECO:0000256" key="2">
    <source>
        <dbReference type="ARBA" id="ARBA00022448"/>
    </source>
</evidence>
<dbReference type="PRINTS" id="PR01755">
    <property type="entry name" value="SECFTRNLCASE"/>
</dbReference>
<dbReference type="InterPro" id="IPR048634">
    <property type="entry name" value="SecD_SecF_C"/>
</dbReference>
<dbReference type="Pfam" id="PF22599">
    <property type="entry name" value="SecDF_P1_head"/>
    <property type="match status" value="1"/>
</dbReference>
<evidence type="ECO:0000256" key="7">
    <source>
        <dbReference type="ARBA" id="ARBA00023010"/>
    </source>
</evidence>
<dbReference type="Gene3D" id="3.30.1360.200">
    <property type="match status" value="1"/>
</dbReference>
<dbReference type="PANTHER" id="PTHR30081:SF1">
    <property type="entry name" value="PROTEIN TRANSLOCASE SUBUNIT SECD"/>
    <property type="match status" value="1"/>
</dbReference>
<keyword evidence="7 9" id="KW-0811">Translocation</keyword>
<comment type="subunit">
    <text evidence="10">Forms a complex with SecD. Part of the essential Sec protein translocation apparatus which comprises SecA, SecYEG and auxiliary proteins SecDF. Other proteins may also be involved.</text>
</comment>
<feature type="transmembrane region" description="Helical" evidence="9">
    <location>
        <begin position="968"/>
        <end position="994"/>
    </location>
</feature>
<comment type="similarity">
    <text evidence="9">Belongs to the SecD/SecF family. SecD subfamily.</text>
</comment>
<dbReference type="GO" id="GO:0015450">
    <property type="term" value="F:protein-transporting ATPase activity"/>
    <property type="evidence" value="ECO:0007669"/>
    <property type="project" value="InterPro"/>
</dbReference>
<dbReference type="Gene3D" id="1.20.1640.10">
    <property type="entry name" value="Multidrug efflux transporter AcrB transmembrane domain"/>
    <property type="match status" value="2"/>
</dbReference>